<organism evidence="2 3">
    <name type="scientific">Orchesella dallaii</name>
    <dbReference type="NCBI Taxonomy" id="48710"/>
    <lineage>
        <taxon>Eukaryota</taxon>
        <taxon>Metazoa</taxon>
        <taxon>Ecdysozoa</taxon>
        <taxon>Arthropoda</taxon>
        <taxon>Hexapoda</taxon>
        <taxon>Collembola</taxon>
        <taxon>Entomobryomorpha</taxon>
        <taxon>Entomobryoidea</taxon>
        <taxon>Orchesellidae</taxon>
        <taxon>Orchesellinae</taxon>
        <taxon>Orchesella</taxon>
    </lineage>
</organism>
<dbReference type="Proteomes" id="UP001642540">
    <property type="component" value="Unassembled WGS sequence"/>
</dbReference>
<dbReference type="PROSITE" id="PS51186">
    <property type="entry name" value="GNAT"/>
    <property type="match status" value="1"/>
</dbReference>
<keyword evidence="3" id="KW-1185">Reference proteome</keyword>
<protein>
    <recommendedName>
        <fullName evidence="1">N-acetyltransferase domain-containing protein</fullName>
    </recommendedName>
</protein>
<gene>
    <name evidence="2" type="ORF">ODALV1_LOCUS13281</name>
</gene>
<dbReference type="Pfam" id="PF00583">
    <property type="entry name" value="Acetyltransf_1"/>
    <property type="match status" value="1"/>
</dbReference>
<dbReference type="SUPFAM" id="SSF55729">
    <property type="entry name" value="Acyl-CoA N-acyltransferases (Nat)"/>
    <property type="match status" value="1"/>
</dbReference>
<name>A0ABP1QMZ3_9HEXA</name>
<dbReference type="InterPro" id="IPR053225">
    <property type="entry name" value="Acyl-CoA_N-acyltransferase"/>
</dbReference>
<dbReference type="InterPro" id="IPR000182">
    <property type="entry name" value="GNAT_dom"/>
</dbReference>
<accession>A0ABP1QMZ3</accession>
<proteinExistence type="predicted"/>
<reference evidence="2 3" key="1">
    <citation type="submission" date="2024-08" db="EMBL/GenBank/DDBJ databases">
        <authorList>
            <person name="Cucini C."/>
            <person name="Frati F."/>
        </authorList>
    </citation>
    <scope>NUCLEOTIDE SEQUENCE [LARGE SCALE GENOMIC DNA]</scope>
</reference>
<sequence length="296" mass="33399">MNGESHIAKLSFQRVTDPKSLIPILKERHPQSCFIYNQVVSHERFKDDITFYTVGTNLDENTWIVSNYIREDHGSNISISAPRAIVDGREHIPLEIKESFMSSDVVSWDGRTYFAALERRVSNMIFDISANVKGNITAVHPCILYYLDIEDALKLEISHGPEVSEVRRLLPDKESQFILSTWKYVFDGAEIVVPKCIATNASAGVFIDGNCVAGVMTPGVGLISALYTFQEYRGKGYAKLTMKYCFKEFAKDGCIPCSTVEMRNERSVAFHQSLGVKVSSIVDWIEMKAFEADWVQ</sequence>
<dbReference type="CDD" id="cd04301">
    <property type="entry name" value="NAT_SF"/>
    <property type="match status" value="1"/>
</dbReference>
<comment type="caution">
    <text evidence="2">The sequence shown here is derived from an EMBL/GenBank/DDBJ whole genome shotgun (WGS) entry which is preliminary data.</text>
</comment>
<evidence type="ECO:0000259" key="1">
    <source>
        <dbReference type="PROSITE" id="PS51186"/>
    </source>
</evidence>
<evidence type="ECO:0000313" key="2">
    <source>
        <dbReference type="EMBL" id="CAL8109348.1"/>
    </source>
</evidence>
<dbReference type="EMBL" id="CAXLJM020000041">
    <property type="protein sequence ID" value="CAL8109348.1"/>
    <property type="molecule type" value="Genomic_DNA"/>
</dbReference>
<dbReference type="PANTHER" id="PTHR20958">
    <property type="entry name" value="GLYCINE N-ACYLTRANSFERASE-LIKE PROTEIN"/>
    <property type="match status" value="1"/>
</dbReference>
<evidence type="ECO:0000313" key="3">
    <source>
        <dbReference type="Proteomes" id="UP001642540"/>
    </source>
</evidence>
<dbReference type="InterPro" id="IPR016181">
    <property type="entry name" value="Acyl_CoA_acyltransferase"/>
</dbReference>
<dbReference type="Gene3D" id="3.40.630.30">
    <property type="match status" value="2"/>
</dbReference>
<feature type="domain" description="N-acetyltransferase" evidence="1">
    <location>
        <begin position="164"/>
        <end position="296"/>
    </location>
</feature>
<dbReference type="PANTHER" id="PTHR20958:SF6">
    <property type="entry name" value="GLYCINE N-ACYLTRANSFERASE-LIKE PROTEIN"/>
    <property type="match status" value="1"/>
</dbReference>